<evidence type="ECO:0000313" key="1">
    <source>
        <dbReference type="EMBL" id="MFG6414065.1"/>
    </source>
</evidence>
<organism evidence="1 2">
    <name type="scientific">Pelomonas dachongensis</name>
    <dbReference type="NCBI Taxonomy" id="3299029"/>
    <lineage>
        <taxon>Bacteria</taxon>
        <taxon>Pseudomonadati</taxon>
        <taxon>Pseudomonadota</taxon>
        <taxon>Betaproteobacteria</taxon>
        <taxon>Burkholderiales</taxon>
        <taxon>Sphaerotilaceae</taxon>
        <taxon>Roseateles</taxon>
    </lineage>
</organism>
<dbReference type="RefSeq" id="WP_394470130.1">
    <property type="nucleotide sequence ID" value="NZ_JBIGHY010000002.1"/>
</dbReference>
<comment type="caution">
    <text evidence="1">The sequence shown here is derived from an EMBL/GenBank/DDBJ whole genome shotgun (WGS) entry which is preliminary data.</text>
</comment>
<sequence length="121" mass="12341">MSYNNISSSLPPLQALPVACDDVVDADLDLCLSTPSTLVVKAMLEVAASDAGAASSMDLALVIPRSKCRGERPLLGALLDAARAAVARATRAGTTPLTCLPRRVVATSGGRPHLVAAFDAA</sequence>
<gene>
    <name evidence="1" type="ORF">ACG02S_09170</name>
</gene>
<dbReference type="EMBL" id="JBIGHY010000002">
    <property type="protein sequence ID" value="MFG6414065.1"/>
    <property type="molecule type" value="Genomic_DNA"/>
</dbReference>
<dbReference type="Proteomes" id="UP001606300">
    <property type="component" value="Unassembled WGS sequence"/>
</dbReference>
<evidence type="ECO:0000313" key="2">
    <source>
        <dbReference type="Proteomes" id="UP001606300"/>
    </source>
</evidence>
<keyword evidence="2" id="KW-1185">Reference proteome</keyword>
<protein>
    <submittedName>
        <fullName evidence="1">Uncharacterized protein</fullName>
    </submittedName>
</protein>
<proteinExistence type="predicted"/>
<accession>A0ABW7EP76</accession>
<reference evidence="1 2" key="1">
    <citation type="submission" date="2024-09" db="EMBL/GenBank/DDBJ databases">
        <title>Novel species of the genus Pelomonas and Roseateles isolated from streams.</title>
        <authorList>
            <person name="Lu H."/>
        </authorList>
    </citation>
    <scope>NUCLEOTIDE SEQUENCE [LARGE SCALE GENOMIC DNA]</scope>
    <source>
        <strain evidence="1 2">DC23W</strain>
    </source>
</reference>
<name>A0ABW7EP76_9BURK</name>